<accession>A0ABU0SAL9</accession>
<keyword evidence="3" id="KW-1185">Reference proteome</keyword>
<dbReference type="InterPro" id="IPR051599">
    <property type="entry name" value="Cell_Envelope_Assoc"/>
</dbReference>
<dbReference type="CDD" id="cd06259">
    <property type="entry name" value="YdcF-like"/>
    <property type="match status" value="1"/>
</dbReference>
<reference evidence="2 3" key="1">
    <citation type="submission" date="2023-07" db="EMBL/GenBank/DDBJ databases">
        <title>Comparative genomics of wheat-associated soil bacteria to identify genetic determinants of phenazine resistance.</title>
        <authorList>
            <person name="Mouncey N."/>
        </authorList>
    </citation>
    <scope>NUCLEOTIDE SEQUENCE [LARGE SCALE GENOMIC DNA]</scope>
    <source>
        <strain evidence="2 3">W4I11</strain>
    </source>
</reference>
<dbReference type="Gene3D" id="3.40.50.620">
    <property type="entry name" value="HUPs"/>
    <property type="match status" value="1"/>
</dbReference>
<proteinExistence type="predicted"/>
<organism evidence="2 3">
    <name type="scientific">Phyllobacterium ifriqiyense</name>
    <dbReference type="NCBI Taxonomy" id="314238"/>
    <lineage>
        <taxon>Bacteria</taxon>
        <taxon>Pseudomonadati</taxon>
        <taxon>Pseudomonadota</taxon>
        <taxon>Alphaproteobacteria</taxon>
        <taxon>Hyphomicrobiales</taxon>
        <taxon>Phyllobacteriaceae</taxon>
        <taxon>Phyllobacterium</taxon>
    </lineage>
</organism>
<dbReference type="EMBL" id="JAUSZT010000003">
    <property type="protein sequence ID" value="MDQ0997521.1"/>
    <property type="molecule type" value="Genomic_DNA"/>
</dbReference>
<dbReference type="PANTHER" id="PTHR30336:SF20">
    <property type="entry name" value="DUF218 DOMAIN-CONTAINING PROTEIN"/>
    <property type="match status" value="1"/>
</dbReference>
<evidence type="ECO:0000313" key="2">
    <source>
        <dbReference type="EMBL" id="MDQ0997521.1"/>
    </source>
</evidence>
<dbReference type="PANTHER" id="PTHR30336">
    <property type="entry name" value="INNER MEMBRANE PROTEIN, PROBABLE PERMEASE"/>
    <property type="match status" value="1"/>
</dbReference>
<dbReference type="Pfam" id="PF02698">
    <property type="entry name" value="DUF218"/>
    <property type="match status" value="1"/>
</dbReference>
<protein>
    <submittedName>
        <fullName evidence="2">Uncharacterized SAM-binding protein YcdF (DUF218 family)</fullName>
    </submittedName>
</protein>
<name>A0ABU0SAL9_9HYPH</name>
<dbReference type="RefSeq" id="WP_307281576.1">
    <property type="nucleotide sequence ID" value="NZ_JAUSZT010000003.1"/>
</dbReference>
<dbReference type="Proteomes" id="UP001237780">
    <property type="component" value="Unassembled WGS sequence"/>
</dbReference>
<evidence type="ECO:0000313" key="3">
    <source>
        <dbReference type="Proteomes" id="UP001237780"/>
    </source>
</evidence>
<dbReference type="InterPro" id="IPR003848">
    <property type="entry name" value="DUF218"/>
</dbReference>
<dbReference type="InterPro" id="IPR014729">
    <property type="entry name" value="Rossmann-like_a/b/a_fold"/>
</dbReference>
<evidence type="ECO:0000259" key="1">
    <source>
        <dbReference type="Pfam" id="PF02698"/>
    </source>
</evidence>
<comment type="caution">
    <text evidence="2">The sequence shown here is derived from an EMBL/GenBank/DDBJ whole genome shotgun (WGS) entry which is preliminary data.</text>
</comment>
<gene>
    <name evidence="2" type="ORF">QFZ34_002703</name>
</gene>
<sequence length="213" mass="23345">MSAVVSPAVLGASRVLWDFHLVYDELSPADLIIGLGSYDLRVADHCAKLLHQGLANRILFTGKSGNWTGRLYPTSEAEAFAARAEELGVSGKAILVEPNATNIGENVRYARDMAGDATKRIIIVTKPQTQRRAFATVRAQWPNVEAMVTAPPTSFEQQPTNAYPLDNFINEMVGDVKRLIDYPAKGYQITQSIPAHVADAFDFLVKAGYDNHL</sequence>
<feature type="domain" description="DUF218" evidence="1">
    <location>
        <begin position="30"/>
        <end position="174"/>
    </location>
</feature>